<dbReference type="InterPro" id="IPR010985">
    <property type="entry name" value="Ribbon_hlx_hlx"/>
</dbReference>
<organism evidence="4 5">
    <name type="scientific">Paracoccus salipaludis</name>
    <dbReference type="NCBI Taxonomy" id="2032623"/>
    <lineage>
        <taxon>Bacteria</taxon>
        <taxon>Pseudomonadati</taxon>
        <taxon>Pseudomonadota</taxon>
        <taxon>Alphaproteobacteria</taxon>
        <taxon>Rhodobacterales</taxon>
        <taxon>Paracoccaceae</taxon>
        <taxon>Paracoccus</taxon>
    </lineage>
</organism>
<dbReference type="CDD" id="cd22231">
    <property type="entry name" value="RHH_NikR_HicB-like"/>
    <property type="match status" value="1"/>
</dbReference>
<evidence type="ECO:0000259" key="3">
    <source>
        <dbReference type="Pfam" id="PF01402"/>
    </source>
</evidence>
<evidence type="ECO:0000313" key="5">
    <source>
        <dbReference type="Proteomes" id="UP000218023"/>
    </source>
</evidence>
<keyword evidence="2" id="KW-1277">Toxin-antitoxin system</keyword>
<sequence length="87" mass="9635">MPAIERMTITMPVELAETLRKTVAGGEYASTSEVVREALREWTRRRDVERQDLEALRAAIRTGLGSGSGLPADQVFAELRARYAAKS</sequence>
<dbReference type="NCBIfam" id="TIGR02606">
    <property type="entry name" value="antidote_CC2985"/>
    <property type="match status" value="1"/>
</dbReference>
<dbReference type="Pfam" id="PF01402">
    <property type="entry name" value="RHH_1"/>
    <property type="match status" value="1"/>
</dbReference>
<evidence type="ECO:0000256" key="2">
    <source>
        <dbReference type="ARBA" id="ARBA00022649"/>
    </source>
</evidence>
<protein>
    <submittedName>
        <fullName evidence="4">Type II toxin-antitoxin system ParD family antitoxin</fullName>
    </submittedName>
</protein>
<dbReference type="EMBL" id="NSJZ01000147">
    <property type="protein sequence ID" value="PAU91112.1"/>
    <property type="molecule type" value="Genomic_DNA"/>
</dbReference>
<evidence type="ECO:0000313" key="4">
    <source>
        <dbReference type="EMBL" id="PAU91112.1"/>
    </source>
</evidence>
<dbReference type="RefSeq" id="WP_095641565.1">
    <property type="nucleotide sequence ID" value="NZ_NSJZ01000147.1"/>
</dbReference>
<proteinExistence type="inferred from homology"/>
<dbReference type="OrthoDB" id="514770at2"/>
<dbReference type="PANTHER" id="PTHR36582">
    <property type="entry name" value="ANTITOXIN PARD"/>
    <property type="match status" value="1"/>
</dbReference>
<reference evidence="4 5" key="1">
    <citation type="submission" date="2017-09" db="EMBL/GenBank/DDBJ databases">
        <title>Paracoccus alkalisoli sp. nov., isolated from saline alkaline soil.</title>
        <authorList>
            <person name="Dong X."/>
            <person name="Zhang G."/>
        </authorList>
    </citation>
    <scope>NUCLEOTIDE SEQUENCE [LARGE SCALE GENOMIC DNA]</scope>
    <source>
        <strain evidence="4 5">WN007</strain>
    </source>
</reference>
<accession>A0A2A2G2L0</accession>
<name>A0A2A2G2L0_9RHOB</name>
<dbReference type="AlphaFoldDB" id="A0A2A2G2L0"/>
<comment type="caution">
    <text evidence="4">The sequence shown here is derived from an EMBL/GenBank/DDBJ whole genome shotgun (WGS) entry which is preliminary data.</text>
</comment>
<gene>
    <name evidence="4" type="ORF">CK240_17930</name>
</gene>
<evidence type="ECO:0000256" key="1">
    <source>
        <dbReference type="ARBA" id="ARBA00008580"/>
    </source>
</evidence>
<dbReference type="InterPro" id="IPR002145">
    <property type="entry name" value="CopG"/>
</dbReference>
<dbReference type="GO" id="GO:0006355">
    <property type="term" value="P:regulation of DNA-templated transcription"/>
    <property type="evidence" value="ECO:0007669"/>
    <property type="project" value="InterPro"/>
</dbReference>
<keyword evidence="5" id="KW-1185">Reference proteome</keyword>
<dbReference type="PANTHER" id="PTHR36582:SF2">
    <property type="entry name" value="ANTITOXIN PARD"/>
    <property type="match status" value="1"/>
</dbReference>
<dbReference type="InterPro" id="IPR038296">
    <property type="entry name" value="ParD_sf"/>
</dbReference>
<dbReference type="SUPFAM" id="SSF47598">
    <property type="entry name" value="Ribbon-helix-helix"/>
    <property type="match status" value="1"/>
</dbReference>
<feature type="domain" description="Ribbon-helix-helix protein CopG" evidence="3">
    <location>
        <begin position="6"/>
        <end position="44"/>
    </location>
</feature>
<comment type="similarity">
    <text evidence="1">Belongs to the ParD antitoxin family.</text>
</comment>
<dbReference type="Proteomes" id="UP000218023">
    <property type="component" value="Unassembled WGS sequence"/>
</dbReference>
<dbReference type="InterPro" id="IPR022789">
    <property type="entry name" value="ParD"/>
</dbReference>
<dbReference type="Gene3D" id="6.10.10.120">
    <property type="entry name" value="Antitoxin ParD1-like"/>
    <property type="match status" value="1"/>
</dbReference>